<keyword evidence="5 13" id="KW-1133">Transmembrane helix</keyword>
<evidence type="ECO:0000256" key="2">
    <source>
        <dbReference type="ARBA" id="ARBA00022448"/>
    </source>
</evidence>
<dbReference type="AlphaFoldDB" id="A0ABD0L9L9"/>
<reference evidence="14 15" key="1">
    <citation type="journal article" date="2023" name="Sci. Data">
        <title>Genome assembly of the Korean intertidal mud-creeper Batillaria attramentaria.</title>
        <authorList>
            <person name="Patra A.K."/>
            <person name="Ho P.T."/>
            <person name="Jun S."/>
            <person name="Lee S.J."/>
            <person name="Kim Y."/>
            <person name="Won Y.J."/>
        </authorList>
    </citation>
    <scope>NUCLEOTIDE SEQUENCE [LARGE SCALE GENOMIC DNA]</scope>
    <source>
        <strain evidence="14">Wonlab-2016</strain>
    </source>
</reference>
<dbReference type="EMBL" id="JACVVK020000070">
    <property type="protein sequence ID" value="KAK7496040.1"/>
    <property type="molecule type" value="Genomic_DNA"/>
</dbReference>
<organism evidence="14 15">
    <name type="scientific">Batillaria attramentaria</name>
    <dbReference type="NCBI Taxonomy" id="370345"/>
    <lineage>
        <taxon>Eukaryota</taxon>
        <taxon>Metazoa</taxon>
        <taxon>Spiralia</taxon>
        <taxon>Lophotrochozoa</taxon>
        <taxon>Mollusca</taxon>
        <taxon>Gastropoda</taxon>
        <taxon>Caenogastropoda</taxon>
        <taxon>Sorbeoconcha</taxon>
        <taxon>Cerithioidea</taxon>
        <taxon>Batillariidae</taxon>
        <taxon>Batillaria</taxon>
    </lineage>
</organism>
<dbReference type="Pfam" id="PF00858">
    <property type="entry name" value="ASC"/>
    <property type="match status" value="1"/>
</dbReference>
<keyword evidence="6" id="KW-0915">Sodium</keyword>
<keyword evidence="2 11" id="KW-0813">Transport</keyword>
<evidence type="ECO:0000256" key="9">
    <source>
        <dbReference type="ARBA" id="ARBA00023201"/>
    </source>
</evidence>
<keyword evidence="3 11" id="KW-0894">Sodium channel</keyword>
<keyword evidence="10 11" id="KW-0407">Ion channel</keyword>
<keyword evidence="8 13" id="KW-0472">Membrane</keyword>
<evidence type="ECO:0000256" key="8">
    <source>
        <dbReference type="ARBA" id="ARBA00023136"/>
    </source>
</evidence>
<dbReference type="GO" id="GO:0016020">
    <property type="term" value="C:membrane"/>
    <property type="evidence" value="ECO:0007669"/>
    <property type="project" value="UniProtKB-SubCell"/>
</dbReference>
<evidence type="ECO:0000256" key="5">
    <source>
        <dbReference type="ARBA" id="ARBA00022989"/>
    </source>
</evidence>
<name>A0ABD0L9L9_9CAEN</name>
<evidence type="ECO:0000313" key="14">
    <source>
        <dbReference type="EMBL" id="KAK7496040.1"/>
    </source>
</evidence>
<dbReference type="PANTHER" id="PTHR11690">
    <property type="entry name" value="AMILORIDE-SENSITIVE SODIUM CHANNEL-RELATED"/>
    <property type="match status" value="1"/>
</dbReference>
<comment type="caution">
    <text evidence="14">The sequence shown here is derived from an EMBL/GenBank/DDBJ whole genome shotgun (WGS) entry which is preliminary data.</text>
</comment>
<evidence type="ECO:0000256" key="1">
    <source>
        <dbReference type="ARBA" id="ARBA00004141"/>
    </source>
</evidence>
<evidence type="ECO:0000256" key="6">
    <source>
        <dbReference type="ARBA" id="ARBA00023053"/>
    </source>
</evidence>
<keyword evidence="7 11" id="KW-0406">Ion transport</keyword>
<gene>
    <name evidence="14" type="ORF">BaRGS_00012741</name>
</gene>
<comment type="subcellular location">
    <subcellularLocation>
        <location evidence="1">Membrane</location>
        <topology evidence="1">Multi-pass membrane protein</topology>
    </subcellularLocation>
</comment>
<feature type="compositionally biased region" description="Polar residues" evidence="12">
    <location>
        <begin position="303"/>
        <end position="315"/>
    </location>
</feature>
<evidence type="ECO:0000256" key="3">
    <source>
        <dbReference type="ARBA" id="ARBA00022461"/>
    </source>
</evidence>
<dbReference type="PRINTS" id="PR01078">
    <property type="entry name" value="AMINACHANNEL"/>
</dbReference>
<sequence>MRATIRATQAERDHVTHTRLLDQASQYVSGDFFWTHGFVRRRSSKNIYADKSHAPLLNSEPAGHQDHPLNTVFTYSPSESTKDKGKIGGSSFKHPQSILSIKSDRRDRNTGITTVSGGIVSSENVDVSDVMGLTSKDKVERKVVNAFQEAKRRRRMKEEFSHFCTETSFTAITRIYNASSIRRRIGWTVLLLGMLAWLSIQCFWLLNLYFQYPMEVKMDIEAARQLEFPSVTVCNMNPIKKQEVEHNPAFYPLKHFTDKIDDDDMLYDYYNTHWDHFHPTDGTDSVWTTKPGAPARKKRASPHKQNTMDNTETVPNVQSKPYSVVRQPPDLEDEEDQQEAWRILESELFHVHDHHGNRDKRSISAERRDKLVNNSFNKWDALDNENINISYYMTRGTEYKAAMAYATLTAKLEPETVKQSGHSLEDLILNCRFNGWQCSPKNFTYFHSHKYGNCYTFNSHEVPERLYTKFAGPEFGLQLEMYIQQSDYVPALAAEAGVRVVIHPRGIVPFPEDNGVSIPPAHASSIVIREVPLNLQ</sequence>
<keyword evidence="9 11" id="KW-0739">Sodium transport</keyword>
<dbReference type="GO" id="GO:0005272">
    <property type="term" value="F:sodium channel activity"/>
    <property type="evidence" value="ECO:0007669"/>
    <property type="project" value="UniProtKB-KW"/>
</dbReference>
<accession>A0ABD0L9L9</accession>
<evidence type="ECO:0000256" key="11">
    <source>
        <dbReference type="RuleBase" id="RU000679"/>
    </source>
</evidence>
<evidence type="ECO:0000256" key="12">
    <source>
        <dbReference type="SAM" id="MobiDB-lite"/>
    </source>
</evidence>
<evidence type="ECO:0000256" key="13">
    <source>
        <dbReference type="SAM" id="Phobius"/>
    </source>
</evidence>
<evidence type="ECO:0000313" key="15">
    <source>
        <dbReference type="Proteomes" id="UP001519460"/>
    </source>
</evidence>
<feature type="transmembrane region" description="Helical" evidence="13">
    <location>
        <begin position="189"/>
        <end position="210"/>
    </location>
</feature>
<keyword evidence="4 11" id="KW-0812">Transmembrane</keyword>
<comment type="similarity">
    <text evidence="11">Belongs to the amiloride-sensitive sodium channel (TC 1.A.6) family.</text>
</comment>
<evidence type="ECO:0000256" key="10">
    <source>
        <dbReference type="ARBA" id="ARBA00023303"/>
    </source>
</evidence>
<feature type="region of interest" description="Disordered" evidence="12">
    <location>
        <begin position="291"/>
        <end position="315"/>
    </location>
</feature>
<protein>
    <submittedName>
        <fullName evidence="14">Uncharacterized protein</fullName>
    </submittedName>
</protein>
<evidence type="ECO:0000256" key="4">
    <source>
        <dbReference type="ARBA" id="ARBA00022692"/>
    </source>
</evidence>
<dbReference type="InterPro" id="IPR001873">
    <property type="entry name" value="ENaC"/>
</dbReference>
<dbReference type="Gene3D" id="2.60.470.10">
    <property type="entry name" value="Acid-sensing ion channels like domains"/>
    <property type="match status" value="1"/>
</dbReference>
<dbReference type="PANTHER" id="PTHR11690:SF248">
    <property type="entry name" value="PICKPOCKET 17, ISOFORM A"/>
    <property type="match status" value="1"/>
</dbReference>
<evidence type="ECO:0000256" key="7">
    <source>
        <dbReference type="ARBA" id="ARBA00023065"/>
    </source>
</evidence>
<keyword evidence="15" id="KW-1185">Reference proteome</keyword>
<dbReference type="Proteomes" id="UP001519460">
    <property type="component" value="Unassembled WGS sequence"/>
</dbReference>
<proteinExistence type="inferred from homology"/>